<evidence type="ECO:0000313" key="5">
    <source>
        <dbReference type="Proteomes" id="UP000597444"/>
    </source>
</evidence>
<dbReference type="InterPro" id="IPR002789">
    <property type="entry name" value="HerA_central"/>
</dbReference>
<keyword evidence="2" id="KW-1133">Transmembrane helix</keyword>
<feature type="compositionally biased region" description="Polar residues" evidence="1">
    <location>
        <begin position="1000"/>
        <end position="1023"/>
    </location>
</feature>
<evidence type="ECO:0000256" key="2">
    <source>
        <dbReference type="SAM" id="Phobius"/>
    </source>
</evidence>
<feature type="compositionally biased region" description="Polar residues" evidence="1">
    <location>
        <begin position="380"/>
        <end position="392"/>
    </location>
</feature>
<keyword evidence="2" id="KW-0472">Membrane</keyword>
<dbReference type="Gene3D" id="1.10.8.730">
    <property type="match status" value="1"/>
</dbReference>
<keyword evidence="2" id="KW-0812">Transmembrane</keyword>
<evidence type="ECO:0000259" key="3">
    <source>
        <dbReference type="Pfam" id="PF01935"/>
    </source>
</evidence>
<feature type="compositionally biased region" description="Acidic residues" evidence="1">
    <location>
        <begin position="397"/>
        <end position="415"/>
    </location>
</feature>
<dbReference type="Pfam" id="PF01935">
    <property type="entry name" value="DUF87"/>
    <property type="match status" value="1"/>
</dbReference>
<dbReference type="RefSeq" id="WP_220207234.1">
    <property type="nucleotide sequence ID" value="NZ_BNJK01000001.1"/>
</dbReference>
<evidence type="ECO:0000313" key="4">
    <source>
        <dbReference type="EMBL" id="GHO96628.1"/>
    </source>
</evidence>
<dbReference type="InterPro" id="IPR027417">
    <property type="entry name" value="P-loop_NTPase"/>
</dbReference>
<feature type="region of interest" description="Disordered" evidence="1">
    <location>
        <begin position="996"/>
        <end position="1064"/>
    </location>
</feature>
<feature type="compositionally biased region" description="Polar residues" evidence="1">
    <location>
        <begin position="214"/>
        <end position="226"/>
    </location>
</feature>
<feature type="transmembrane region" description="Helical" evidence="2">
    <location>
        <begin position="59"/>
        <end position="80"/>
    </location>
</feature>
<sequence>MDDSSIFPRRHTTPTHLGLPDKLLFGLTARQLLLLLLGGSLSYSFWLRLGVFLPPSWLLVRLISALPPVLLSFLVAFVTLHNRPLELWALVGLCYLLLPKTAVWRRLASSSQSGKSSKHASVQRLVPLRDIFHDVACLAPSTLDSQPSTRLYTAVLEVQSTNYVLLSPEEQQRLIDGYRSFLLALRFPIQILVRSQRMDLTPYVQRLTDAVNQPASAIEQQGSPPSASEDKQVLPKQQGHFPDRTTLAAAHRHAIVTLQQQRTLLDRRFYLVVRASEELHLPWYGMLPLIGSVLTKTHRQEQLSQAQRELDQRVMALTEHLSGIGLASRRLSGKALADLLDQSMRGEAALRFPLSESLFEQATEPALSAINGNEEDKGNTRQPALSQENPASGRSDDLDDDDEWEEMDEMEEEAHGEDRIKNLSLHDLLAPSCLMVVPDHVRVGEEYVRGIAVVGLPREIVDGALSNLLHLDEIMEITWHLHPQPTPALLRRLLREQAQYRSTQRINERRGSNQDPDLTVAQADAERLLPALASGQERLIDVGFYVAARARSAEEVQAHSQRILSTLHNSLLSAHPTTLEHLETFQALQPTGQDPLGRTITTTSTALAALMPFLSEAVSMPSGVFLGVTPGGEPILLDPWGPGMDNPHEFWGGISGAGKSFAIKLRIMHELLVHPDLQVVVIDPAGEYQNMTEAMGGHSIRIAPGSAQSINPFDLVPPGLDLSRYVQLQQGDRLAEKIQNLHSFLDILLADYTPTPGTLKSEEKSLLDKVLYEVYARAGITADPWTHGRPAPLLQDVALVLRQDKKNKDALRLADRLQRFITGSMAGLFSRPTNVALDVPLLTFDLREMRGGSEIKPAGIFLISEFLWTQALYHPKPRRCYIDEAWSLIRHQEGGVFLERMAREFRKHAVSVVTITQNPEQFVTDPHGSVIAQNAYTKVLKRLDTIGSRAARTAFGLSQTEEQRLTTLDQKKALFLIGSKRLIVEITASPEEYILAHTDPGTQPPSLSVQAEPATSQAISTRTPRTRGKRNATRSVAAPQDPDSSSSPATDADSTAERTGDKNV</sequence>
<name>A0A8J3IQ87_9CHLR</name>
<protein>
    <recommendedName>
        <fullName evidence="3">Helicase HerA central domain-containing protein</fullName>
    </recommendedName>
</protein>
<dbReference type="PANTHER" id="PTHR30121">
    <property type="entry name" value="UNCHARACTERIZED PROTEIN YJGR-RELATED"/>
    <property type="match status" value="1"/>
</dbReference>
<feature type="domain" description="Helicase HerA central" evidence="3">
    <location>
        <begin position="653"/>
        <end position="796"/>
    </location>
</feature>
<dbReference type="EMBL" id="BNJK01000001">
    <property type="protein sequence ID" value="GHO96628.1"/>
    <property type="molecule type" value="Genomic_DNA"/>
</dbReference>
<dbReference type="PANTHER" id="PTHR30121:SF6">
    <property type="entry name" value="SLR6007 PROTEIN"/>
    <property type="match status" value="1"/>
</dbReference>
<dbReference type="InterPro" id="IPR051162">
    <property type="entry name" value="T4SS_component"/>
</dbReference>
<feature type="compositionally biased region" description="Basic and acidic residues" evidence="1">
    <location>
        <begin position="1055"/>
        <end position="1064"/>
    </location>
</feature>
<feature type="region of interest" description="Disordered" evidence="1">
    <location>
        <begin position="370"/>
        <end position="418"/>
    </location>
</feature>
<gene>
    <name evidence="4" type="ORF">KSF_066760</name>
</gene>
<dbReference type="Gene3D" id="3.40.50.300">
    <property type="entry name" value="P-loop containing nucleotide triphosphate hydrolases"/>
    <property type="match status" value="1"/>
</dbReference>
<dbReference type="SUPFAM" id="SSF52540">
    <property type="entry name" value="P-loop containing nucleoside triphosphate hydrolases"/>
    <property type="match status" value="1"/>
</dbReference>
<keyword evidence="5" id="KW-1185">Reference proteome</keyword>
<feature type="transmembrane region" description="Helical" evidence="2">
    <location>
        <begin position="32"/>
        <end position="53"/>
    </location>
</feature>
<dbReference type="InterPro" id="IPR024414">
    <property type="entry name" value="Uncharacterised_PrgI"/>
</dbReference>
<feature type="transmembrane region" description="Helical" evidence="2">
    <location>
        <begin position="87"/>
        <end position="107"/>
    </location>
</feature>
<dbReference type="AlphaFoldDB" id="A0A8J3IQ87"/>
<dbReference type="Pfam" id="PF12666">
    <property type="entry name" value="PrgI"/>
    <property type="match status" value="1"/>
</dbReference>
<feature type="compositionally biased region" description="Low complexity" evidence="1">
    <location>
        <begin position="1037"/>
        <end position="1053"/>
    </location>
</feature>
<reference evidence="4" key="1">
    <citation type="submission" date="2020-10" db="EMBL/GenBank/DDBJ databases">
        <title>Taxonomic study of unclassified bacteria belonging to the class Ktedonobacteria.</title>
        <authorList>
            <person name="Yabe S."/>
            <person name="Wang C.M."/>
            <person name="Zheng Y."/>
            <person name="Sakai Y."/>
            <person name="Cavaletti L."/>
            <person name="Monciardini P."/>
            <person name="Donadio S."/>
        </authorList>
    </citation>
    <scope>NUCLEOTIDE SEQUENCE</scope>
    <source>
        <strain evidence="4">ID150040</strain>
    </source>
</reference>
<comment type="caution">
    <text evidence="4">The sequence shown here is derived from an EMBL/GenBank/DDBJ whole genome shotgun (WGS) entry which is preliminary data.</text>
</comment>
<dbReference type="Proteomes" id="UP000597444">
    <property type="component" value="Unassembled WGS sequence"/>
</dbReference>
<evidence type="ECO:0000256" key="1">
    <source>
        <dbReference type="SAM" id="MobiDB-lite"/>
    </source>
</evidence>
<proteinExistence type="predicted"/>
<feature type="region of interest" description="Disordered" evidence="1">
    <location>
        <begin position="214"/>
        <end position="238"/>
    </location>
</feature>
<organism evidence="4 5">
    <name type="scientific">Reticulibacter mediterranei</name>
    <dbReference type="NCBI Taxonomy" id="2778369"/>
    <lineage>
        <taxon>Bacteria</taxon>
        <taxon>Bacillati</taxon>
        <taxon>Chloroflexota</taxon>
        <taxon>Ktedonobacteria</taxon>
        <taxon>Ktedonobacterales</taxon>
        <taxon>Reticulibacteraceae</taxon>
        <taxon>Reticulibacter</taxon>
    </lineage>
</organism>
<accession>A0A8J3IQ87</accession>